<evidence type="ECO:0000256" key="3">
    <source>
        <dbReference type="PROSITE-ProRule" id="PRU00259"/>
    </source>
</evidence>
<keyword evidence="2" id="KW-0833">Ubl conjugation pathway</keyword>
<accession>A0A6A3CW51</accession>
<dbReference type="InterPro" id="IPR000225">
    <property type="entry name" value="Armadillo"/>
</dbReference>
<feature type="chain" id="PRO_5025673138" evidence="4">
    <location>
        <begin position="21"/>
        <end position="246"/>
    </location>
</feature>
<dbReference type="SUPFAM" id="SSF48371">
    <property type="entry name" value="ARM repeat"/>
    <property type="match status" value="1"/>
</dbReference>
<evidence type="ECO:0000256" key="1">
    <source>
        <dbReference type="ARBA" id="ARBA00022737"/>
    </source>
</evidence>
<comment type="caution">
    <text evidence="5">The sequence shown here is derived from an EMBL/GenBank/DDBJ whole genome shotgun (WGS) entry which is preliminary data.</text>
</comment>
<sequence length="246" mass="27403">MGKFRLNFLIFLKFRKLTLETETIAVQKLARERGGISESTLQQIRRLLNKFKQFFGMDITNILYHPSTTQISEKSQSLAIPSEFLRPITLDIMRDPEIPLLLSFASGRFICCPIRTPKSKNITALLNLSIDESNKRMLNENKVTTAFGNGIPPLVDLLQNGTTGGKRDAVTALFSLSLKHLNKERAIEAGIVPPLLELLEDKNQGIVDEALSIFLLLVTVALGRQAIGHLSFTQTLVDFIKDGAPN</sequence>
<dbReference type="Gene3D" id="1.25.10.10">
    <property type="entry name" value="Leucine-rich Repeat Variant"/>
    <property type="match status" value="1"/>
</dbReference>
<feature type="signal peptide" evidence="4">
    <location>
        <begin position="1"/>
        <end position="20"/>
    </location>
</feature>
<organism evidence="5 6">
    <name type="scientific">Hibiscus syriacus</name>
    <name type="common">Rose of Sharon</name>
    <dbReference type="NCBI Taxonomy" id="106335"/>
    <lineage>
        <taxon>Eukaryota</taxon>
        <taxon>Viridiplantae</taxon>
        <taxon>Streptophyta</taxon>
        <taxon>Embryophyta</taxon>
        <taxon>Tracheophyta</taxon>
        <taxon>Spermatophyta</taxon>
        <taxon>Magnoliopsida</taxon>
        <taxon>eudicotyledons</taxon>
        <taxon>Gunneridae</taxon>
        <taxon>Pentapetalae</taxon>
        <taxon>rosids</taxon>
        <taxon>malvids</taxon>
        <taxon>Malvales</taxon>
        <taxon>Malvaceae</taxon>
        <taxon>Malvoideae</taxon>
        <taxon>Hibiscus</taxon>
    </lineage>
</organism>
<protein>
    <submittedName>
        <fullName evidence="5">Uncharacterized protein</fullName>
    </submittedName>
</protein>
<gene>
    <name evidence="5" type="ORF">F3Y22_tig00002840pilonHSYRG01318</name>
</gene>
<keyword evidence="1" id="KW-0677">Repeat</keyword>
<reference evidence="5" key="1">
    <citation type="submission" date="2019-09" db="EMBL/GenBank/DDBJ databases">
        <title>Draft genome information of white flower Hibiscus syriacus.</title>
        <authorList>
            <person name="Kim Y.-M."/>
        </authorList>
    </citation>
    <scope>NUCLEOTIDE SEQUENCE [LARGE SCALE GENOMIC DNA]</scope>
    <source>
        <strain evidence="5">YM2019G1</strain>
    </source>
</reference>
<proteinExistence type="predicted"/>
<evidence type="ECO:0000313" key="6">
    <source>
        <dbReference type="Proteomes" id="UP000436088"/>
    </source>
</evidence>
<dbReference type="PROSITE" id="PS50176">
    <property type="entry name" value="ARM_REPEAT"/>
    <property type="match status" value="1"/>
</dbReference>
<dbReference type="Pfam" id="PF00514">
    <property type="entry name" value="Arm"/>
    <property type="match status" value="1"/>
</dbReference>
<dbReference type="EMBL" id="VEPZ02000196">
    <property type="protein sequence ID" value="KAE8731429.1"/>
    <property type="molecule type" value="Genomic_DNA"/>
</dbReference>
<evidence type="ECO:0000313" key="5">
    <source>
        <dbReference type="EMBL" id="KAE8731429.1"/>
    </source>
</evidence>
<evidence type="ECO:0000256" key="4">
    <source>
        <dbReference type="SAM" id="SignalP"/>
    </source>
</evidence>
<name>A0A6A3CW51_HIBSY</name>
<keyword evidence="4" id="KW-0732">Signal</keyword>
<keyword evidence="6" id="KW-1185">Reference proteome</keyword>
<dbReference type="InterPro" id="IPR011989">
    <property type="entry name" value="ARM-like"/>
</dbReference>
<dbReference type="AlphaFoldDB" id="A0A6A3CW51"/>
<dbReference type="PANTHER" id="PTHR23315">
    <property type="entry name" value="U BOX DOMAIN-CONTAINING"/>
    <property type="match status" value="1"/>
</dbReference>
<evidence type="ECO:0000256" key="2">
    <source>
        <dbReference type="ARBA" id="ARBA00022786"/>
    </source>
</evidence>
<dbReference type="PANTHER" id="PTHR23315:SF49">
    <property type="entry name" value="RING-TYPE E3 UBIQUITIN TRANSFERASE"/>
    <property type="match status" value="1"/>
</dbReference>
<dbReference type="Proteomes" id="UP000436088">
    <property type="component" value="Unassembled WGS sequence"/>
</dbReference>
<dbReference type="InterPro" id="IPR016024">
    <property type="entry name" value="ARM-type_fold"/>
</dbReference>
<feature type="repeat" description="ARM" evidence="3">
    <location>
        <begin position="149"/>
        <end position="191"/>
    </location>
</feature>